<gene>
    <name evidence="1" type="ORF">CRG98_032528</name>
</gene>
<dbReference type="AlphaFoldDB" id="A0A2I0ISX6"/>
<keyword evidence="2" id="KW-1185">Reference proteome</keyword>
<proteinExistence type="predicted"/>
<dbReference type="Proteomes" id="UP000233551">
    <property type="component" value="Unassembled WGS sequence"/>
</dbReference>
<evidence type="ECO:0000313" key="1">
    <source>
        <dbReference type="EMBL" id="PKI47115.1"/>
    </source>
</evidence>
<comment type="caution">
    <text evidence="1">The sequence shown here is derived from an EMBL/GenBank/DDBJ whole genome shotgun (WGS) entry which is preliminary data.</text>
</comment>
<sequence>MLKIKLAWLGQCKSRSDVPLAAQSSFPSKGDNHSELSAEEPGIRLQMLQSCSDGSTCMASGVSTFSCLSLIVPYQWICY</sequence>
<accession>A0A2I0ISX6</accession>
<evidence type="ECO:0000313" key="2">
    <source>
        <dbReference type="Proteomes" id="UP000233551"/>
    </source>
</evidence>
<reference evidence="1 2" key="1">
    <citation type="submission" date="2017-11" db="EMBL/GenBank/DDBJ databases">
        <title>De-novo sequencing of pomegranate (Punica granatum L.) genome.</title>
        <authorList>
            <person name="Akparov Z."/>
            <person name="Amiraslanov A."/>
            <person name="Hajiyeva S."/>
            <person name="Abbasov M."/>
            <person name="Kaur K."/>
            <person name="Hamwieh A."/>
            <person name="Solovyev V."/>
            <person name="Salamov A."/>
            <person name="Braich B."/>
            <person name="Kosarev P."/>
            <person name="Mahmoud A."/>
            <person name="Hajiyev E."/>
            <person name="Babayeva S."/>
            <person name="Izzatullayeva V."/>
            <person name="Mammadov A."/>
            <person name="Mammadov A."/>
            <person name="Sharifova S."/>
            <person name="Ojaghi J."/>
            <person name="Eynullazada K."/>
            <person name="Bayramov B."/>
            <person name="Abdulazimova A."/>
            <person name="Shahmuradov I."/>
        </authorList>
    </citation>
    <scope>NUCLEOTIDE SEQUENCE [LARGE SCALE GENOMIC DNA]</scope>
    <source>
        <strain evidence="2">cv. AG2017</strain>
        <tissue evidence="1">Leaf</tissue>
    </source>
</reference>
<protein>
    <submittedName>
        <fullName evidence="1">Uncharacterized protein</fullName>
    </submittedName>
</protein>
<organism evidence="1 2">
    <name type="scientific">Punica granatum</name>
    <name type="common">Pomegranate</name>
    <dbReference type="NCBI Taxonomy" id="22663"/>
    <lineage>
        <taxon>Eukaryota</taxon>
        <taxon>Viridiplantae</taxon>
        <taxon>Streptophyta</taxon>
        <taxon>Embryophyta</taxon>
        <taxon>Tracheophyta</taxon>
        <taxon>Spermatophyta</taxon>
        <taxon>Magnoliopsida</taxon>
        <taxon>eudicotyledons</taxon>
        <taxon>Gunneridae</taxon>
        <taxon>Pentapetalae</taxon>
        <taxon>rosids</taxon>
        <taxon>malvids</taxon>
        <taxon>Myrtales</taxon>
        <taxon>Lythraceae</taxon>
        <taxon>Punica</taxon>
    </lineage>
</organism>
<dbReference type="EMBL" id="PGOL01002555">
    <property type="protein sequence ID" value="PKI47115.1"/>
    <property type="molecule type" value="Genomic_DNA"/>
</dbReference>
<name>A0A2I0ISX6_PUNGR</name>